<dbReference type="RefSeq" id="WP_369328398.1">
    <property type="nucleotide sequence ID" value="NZ_JAULBC010000002.1"/>
</dbReference>
<sequence>MKYLFVFLAILISTTSIASYTERNLLQKEASEQQLRSYILPTDQWVKYPAYSNRIGWDSITGNLKNKIIQDGEAYLNYEWKVVKATDYLEFERSGSRAVMETPFNANNTALGRLVYAELAEGKGRFMEQIINGVWHACEMSSWVLSAHLSAQKSKRSLPDYHEEIIDLGSGQLGSLLSWTWYFLHEQMDKTDTIIASKLRKNIRERILIPYMARSDYWWQALNYTPGTLVNNWNPWCNSNVLICFLLLEDNADARSAAVYKTMQSVDKFINYVNEDGACEEGPSYWGHAAGKLYDYLQILYNATGGRLNLFSKPMIKNMGEYIAHSYVGNGWVVNFADASAKGGGDAGLIFRYGEAVNSNMMQRFAAYLQQTNTLETGVGIDFFRTIENWSCAAGLSKTDPESPSDKYTWYPQTQFCYMKDEQGFFLAAKGGYNNESHNHNDVGTFSLYLNTTPMFVDAGVGTYTRQTFSNERYSIWTMQSNYHNLPMINGKPEQFGAEYRAKDVQFDERLMRFSMDISGAYNADASVKSWKRTYDLSNNALTIEDAFTLAEAKQPNQENFLTWAKPDITTPGTVVLEKDRQKLQMIYDAALFTPSIEEIPQTDPRLSSVWGEHLYRLTLTAKKMQVSGKYKFIIRRVRQ</sequence>
<dbReference type="Proteomes" id="UP001560573">
    <property type="component" value="Unassembled WGS sequence"/>
</dbReference>
<gene>
    <name evidence="4" type="ORF">QTN47_05795</name>
</gene>
<name>A0ABV3ZBU5_9BACT</name>
<evidence type="ECO:0000256" key="2">
    <source>
        <dbReference type="SAM" id="SignalP"/>
    </source>
</evidence>
<dbReference type="InterPro" id="IPR008929">
    <property type="entry name" value="Chondroitin_lyas"/>
</dbReference>
<dbReference type="InterPro" id="IPR012480">
    <property type="entry name" value="Hepar_II_III_C"/>
</dbReference>
<dbReference type="Gene3D" id="2.70.98.70">
    <property type="match status" value="1"/>
</dbReference>
<protein>
    <submittedName>
        <fullName evidence="4">Heparinase II/III family protein</fullName>
    </submittedName>
</protein>
<evidence type="ECO:0000256" key="1">
    <source>
        <dbReference type="ARBA" id="ARBA00004196"/>
    </source>
</evidence>
<dbReference type="Gene3D" id="1.50.10.100">
    <property type="entry name" value="Chondroitin AC/alginate lyase"/>
    <property type="match status" value="1"/>
</dbReference>
<evidence type="ECO:0000313" key="4">
    <source>
        <dbReference type="EMBL" id="MEX6686995.1"/>
    </source>
</evidence>
<proteinExistence type="predicted"/>
<accession>A0ABV3ZBU5</accession>
<evidence type="ECO:0000259" key="3">
    <source>
        <dbReference type="Pfam" id="PF07940"/>
    </source>
</evidence>
<feature type="signal peptide" evidence="2">
    <location>
        <begin position="1"/>
        <end position="18"/>
    </location>
</feature>
<reference evidence="4 5" key="1">
    <citation type="submission" date="2023-07" db="EMBL/GenBank/DDBJ databases">
        <authorList>
            <person name="Lian W.-H."/>
        </authorList>
    </citation>
    <scope>NUCLEOTIDE SEQUENCE [LARGE SCALE GENOMIC DNA]</scope>
    <source>
        <strain evidence="4 5">SYSU DXS3180</strain>
    </source>
</reference>
<comment type="caution">
    <text evidence="4">The sequence shown here is derived from an EMBL/GenBank/DDBJ whole genome shotgun (WGS) entry which is preliminary data.</text>
</comment>
<dbReference type="SUPFAM" id="SSF48230">
    <property type="entry name" value="Chondroitin AC/alginate lyase"/>
    <property type="match status" value="1"/>
</dbReference>
<dbReference type="EMBL" id="JAULBC010000002">
    <property type="protein sequence ID" value="MEX6686995.1"/>
    <property type="molecule type" value="Genomic_DNA"/>
</dbReference>
<comment type="subcellular location">
    <subcellularLocation>
        <location evidence="1">Cell envelope</location>
    </subcellularLocation>
</comment>
<organism evidence="4 5">
    <name type="scientific">Danxiaibacter flavus</name>
    <dbReference type="NCBI Taxonomy" id="3049108"/>
    <lineage>
        <taxon>Bacteria</taxon>
        <taxon>Pseudomonadati</taxon>
        <taxon>Bacteroidota</taxon>
        <taxon>Chitinophagia</taxon>
        <taxon>Chitinophagales</taxon>
        <taxon>Chitinophagaceae</taxon>
        <taxon>Danxiaibacter</taxon>
    </lineage>
</organism>
<keyword evidence="5" id="KW-1185">Reference proteome</keyword>
<feature type="chain" id="PRO_5046357809" evidence="2">
    <location>
        <begin position="19"/>
        <end position="640"/>
    </location>
</feature>
<dbReference type="Pfam" id="PF07940">
    <property type="entry name" value="Hepar_II_III_C"/>
    <property type="match status" value="1"/>
</dbReference>
<keyword evidence="2" id="KW-0732">Signal</keyword>
<feature type="domain" description="Heparinase II/III-like C-terminal" evidence="3">
    <location>
        <begin position="410"/>
        <end position="559"/>
    </location>
</feature>
<evidence type="ECO:0000313" key="5">
    <source>
        <dbReference type="Proteomes" id="UP001560573"/>
    </source>
</evidence>